<accession>A0AAW1WZB7</accession>
<gene>
    <name evidence="1" type="ORF">M0R45_026178</name>
</gene>
<name>A0AAW1WZB7_RUBAR</name>
<dbReference type="AlphaFoldDB" id="A0AAW1WZB7"/>
<organism evidence="1 2">
    <name type="scientific">Rubus argutus</name>
    <name type="common">Southern blackberry</name>
    <dbReference type="NCBI Taxonomy" id="59490"/>
    <lineage>
        <taxon>Eukaryota</taxon>
        <taxon>Viridiplantae</taxon>
        <taxon>Streptophyta</taxon>
        <taxon>Embryophyta</taxon>
        <taxon>Tracheophyta</taxon>
        <taxon>Spermatophyta</taxon>
        <taxon>Magnoliopsida</taxon>
        <taxon>eudicotyledons</taxon>
        <taxon>Gunneridae</taxon>
        <taxon>Pentapetalae</taxon>
        <taxon>rosids</taxon>
        <taxon>fabids</taxon>
        <taxon>Rosales</taxon>
        <taxon>Rosaceae</taxon>
        <taxon>Rosoideae</taxon>
        <taxon>Rosoideae incertae sedis</taxon>
        <taxon>Rubus</taxon>
    </lineage>
</organism>
<comment type="caution">
    <text evidence="1">The sequence shown here is derived from an EMBL/GenBank/DDBJ whole genome shotgun (WGS) entry which is preliminary data.</text>
</comment>
<protein>
    <submittedName>
        <fullName evidence="1">Uncharacterized protein</fullName>
    </submittedName>
</protein>
<reference evidence="1 2" key="1">
    <citation type="journal article" date="2023" name="G3 (Bethesda)">
        <title>A chromosome-length genome assembly and annotation of blackberry (Rubus argutus, cv. 'Hillquist').</title>
        <authorList>
            <person name="Bruna T."/>
            <person name="Aryal R."/>
            <person name="Dudchenko O."/>
            <person name="Sargent D.J."/>
            <person name="Mead D."/>
            <person name="Buti M."/>
            <person name="Cavallini A."/>
            <person name="Hytonen T."/>
            <person name="Andres J."/>
            <person name="Pham M."/>
            <person name="Weisz D."/>
            <person name="Mascagni F."/>
            <person name="Usai G."/>
            <person name="Natali L."/>
            <person name="Bassil N."/>
            <person name="Fernandez G.E."/>
            <person name="Lomsadze A."/>
            <person name="Armour M."/>
            <person name="Olukolu B."/>
            <person name="Poorten T."/>
            <person name="Britton C."/>
            <person name="Davik J."/>
            <person name="Ashrafi H."/>
            <person name="Aiden E.L."/>
            <person name="Borodovsky M."/>
            <person name="Worthington M."/>
        </authorList>
    </citation>
    <scope>NUCLEOTIDE SEQUENCE [LARGE SCALE GENOMIC DNA]</scope>
    <source>
        <strain evidence="1">PI 553951</strain>
    </source>
</reference>
<dbReference type="EMBL" id="JBEDUW010000005">
    <property type="protein sequence ID" value="KAK9929068.1"/>
    <property type="molecule type" value="Genomic_DNA"/>
</dbReference>
<evidence type="ECO:0000313" key="1">
    <source>
        <dbReference type="EMBL" id="KAK9929068.1"/>
    </source>
</evidence>
<dbReference type="Proteomes" id="UP001457282">
    <property type="component" value="Unassembled WGS sequence"/>
</dbReference>
<evidence type="ECO:0000313" key="2">
    <source>
        <dbReference type="Proteomes" id="UP001457282"/>
    </source>
</evidence>
<sequence>MFSRYMAWDDMGRGDGDGGSGIGMVWILMAKWLDRNGRPAQVARFGSDGGGRPVISNTGRSFGVQLEWASSRWSLTKSK</sequence>
<proteinExistence type="predicted"/>
<keyword evidence="2" id="KW-1185">Reference proteome</keyword>